<dbReference type="EMBL" id="JAECZO010000046">
    <property type="protein sequence ID" value="KAK7195013.1"/>
    <property type="molecule type" value="Genomic_DNA"/>
</dbReference>
<feature type="compositionally biased region" description="Acidic residues" evidence="1">
    <location>
        <begin position="369"/>
        <end position="386"/>
    </location>
</feature>
<name>A0AAW0ELF5_9TRYP</name>
<feature type="region of interest" description="Disordered" evidence="1">
    <location>
        <begin position="207"/>
        <end position="228"/>
    </location>
</feature>
<organism evidence="2 3">
    <name type="scientific">Novymonas esmeraldas</name>
    <dbReference type="NCBI Taxonomy" id="1808958"/>
    <lineage>
        <taxon>Eukaryota</taxon>
        <taxon>Discoba</taxon>
        <taxon>Euglenozoa</taxon>
        <taxon>Kinetoplastea</taxon>
        <taxon>Metakinetoplastina</taxon>
        <taxon>Trypanosomatida</taxon>
        <taxon>Trypanosomatidae</taxon>
        <taxon>Novymonas</taxon>
    </lineage>
</organism>
<keyword evidence="3" id="KW-1185">Reference proteome</keyword>
<dbReference type="AlphaFoldDB" id="A0AAW0ELF5"/>
<sequence>MDAVQRLIAGVGQADLEGGQQCSPTAAAVLKSGLGETSASAAPPPPPPPPPRRTKMVFVYSDEDEDEDGRTATVAQNGVAEVSCDGDVIDASADVLAELRAEAAEAPSASPDPDEFASPLGALGDSIFHEDVVGGGLDVITAAAAVPTIGGMRVREVTAPRLWDGAIAPPDWSESAATIDEVPQLLRRGLPAATFVLESRRKRFREAPQLPQDELAASPATVHTSAATAATSSSAASVEAPASSDPAAAAAAAAPSARSLPSATQGSDSDGDDDAVEVVEETLDVHPVYDEDGIMVRALRTRGGYELTLDERDLLEDPAEACGEGELDGAHATPCDAAHAAGEDDAADGERMAVAGDAPDSNGGAGGEDWGDDDDLDDEEDEEEAELDEAIIVAVVEQLVSCCEADDLDQQMQVEATRFTATAKPLLEELTTEAITPGEFVQRIDRDLRRFQRIYKSVYRPRDAPIVVDGVVTDL</sequence>
<feature type="region of interest" description="Disordered" evidence="1">
    <location>
        <begin position="27"/>
        <end position="55"/>
    </location>
</feature>
<gene>
    <name evidence="2" type="ORF">NESM_000424000</name>
</gene>
<feature type="compositionally biased region" description="Pro residues" evidence="1">
    <location>
        <begin position="42"/>
        <end position="51"/>
    </location>
</feature>
<protein>
    <submittedName>
        <fullName evidence="2">Uncharacterized protein</fullName>
    </submittedName>
</protein>
<feature type="compositionally biased region" description="Low complexity" evidence="1">
    <location>
        <begin position="247"/>
        <end position="268"/>
    </location>
</feature>
<evidence type="ECO:0000256" key="1">
    <source>
        <dbReference type="SAM" id="MobiDB-lite"/>
    </source>
</evidence>
<accession>A0AAW0ELF5</accession>
<feature type="region of interest" description="Disordered" evidence="1">
    <location>
        <begin position="247"/>
        <end position="273"/>
    </location>
</feature>
<dbReference type="Proteomes" id="UP001430356">
    <property type="component" value="Unassembled WGS sequence"/>
</dbReference>
<proteinExistence type="predicted"/>
<feature type="region of interest" description="Disordered" evidence="1">
    <location>
        <begin position="353"/>
        <end position="386"/>
    </location>
</feature>
<evidence type="ECO:0000313" key="3">
    <source>
        <dbReference type="Proteomes" id="UP001430356"/>
    </source>
</evidence>
<comment type="caution">
    <text evidence="2">The sequence shown here is derived from an EMBL/GenBank/DDBJ whole genome shotgun (WGS) entry which is preliminary data.</text>
</comment>
<evidence type="ECO:0000313" key="2">
    <source>
        <dbReference type="EMBL" id="KAK7195013.1"/>
    </source>
</evidence>
<reference evidence="2 3" key="1">
    <citation type="journal article" date="2021" name="MBio">
        <title>A New Model Trypanosomatid, Novymonas esmeraldas: Genomic Perception of Its 'Candidatus Pandoraea novymonadis' Endosymbiont.</title>
        <authorList>
            <person name="Zakharova A."/>
            <person name="Saura A."/>
            <person name="Butenko A."/>
            <person name="Podesvova L."/>
            <person name="Warmusova S."/>
            <person name="Kostygov A.Y."/>
            <person name="Nenarokova A."/>
            <person name="Lukes J."/>
            <person name="Opperdoes F.R."/>
            <person name="Yurchenko V."/>
        </authorList>
    </citation>
    <scope>NUCLEOTIDE SEQUENCE [LARGE SCALE GENOMIC DNA]</scope>
    <source>
        <strain evidence="2 3">E262AT.01</strain>
    </source>
</reference>
<feature type="compositionally biased region" description="Low complexity" evidence="1">
    <location>
        <begin position="216"/>
        <end position="228"/>
    </location>
</feature>